<feature type="transmembrane region" description="Helical" evidence="9">
    <location>
        <begin position="444"/>
        <end position="464"/>
    </location>
</feature>
<evidence type="ECO:0000256" key="7">
    <source>
        <dbReference type="ARBA" id="ARBA00022989"/>
    </source>
</evidence>
<keyword evidence="4 10" id="KW-1003">Cell membrane</keyword>
<feature type="transmembrane region" description="Helical" evidence="9">
    <location>
        <begin position="310"/>
        <end position="334"/>
    </location>
</feature>
<feature type="transmembrane region" description="Helical" evidence="9">
    <location>
        <begin position="97"/>
        <end position="118"/>
    </location>
</feature>
<name>A0ABT5VBJ5_9ACTO</name>
<dbReference type="InterPro" id="IPR047103">
    <property type="entry name" value="MalF_P2_sf"/>
</dbReference>
<feature type="transmembrane region" description="Helical" evidence="9">
    <location>
        <begin position="398"/>
        <end position="423"/>
    </location>
</feature>
<accession>A0ABT5VBJ5</accession>
<feature type="transmembrane region" description="Helical" evidence="9">
    <location>
        <begin position="40"/>
        <end position="61"/>
    </location>
</feature>
<evidence type="ECO:0000256" key="3">
    <source>
        <dbReference type="ARBA" id="ARBA00022448"/>
    </source>
</evidence>
<evidence type="ECO:0000256" key="11">
    <source>
        <dbReference type="SAM" id="MobiDB-lite"/>
    </source>
</evidence>
<comment type="subcellular location">
    <subcellularLocation>
        <location evidence="1 9">Cell membrane</location>
        <topology evidence="1 9">Multi-pass membrane protein</topology>
    </subcellularLocation>
</comment>
<dbReference type="InterPro" id="IPR035906">
    <property type="entry name" value="MetI-like_sf"/>
</dbReference>
<dbReference type="InterPro" id="IPR035277">
    <property type="entry name" value="MalF_N"/>
</dbReference>
<evidence type="ECO:0000313" key="13">
    <source>
        <dbReference type="EMBL" id="MDE1657048.1"/>
    </source>
</evidence>
<keyword evidence="8 9" id="KW-0472">Membrane</keyword>
<evidence type="ECO:0000256" key="10">
    <source>
        <dbReference type="RuleBase" id="RU367050"/>
    </source>
</evidence>
<dbReference type="Gene3D" id="1.20.58.370">
    <property type="entry name" value="MalF N-terminal region-like"/>
    <property type="match status" value="1"/>
</dbReference>
<dbReference type="Gene3D" id="2.40.430.10">
    <property type="entry name" value="D-maltodextrin-binding protein, MBP"/>
    <property type="match status" value="1"/>
</dbReference>
<evidence type="ECO:0000256" key="4">
    <source>
        <dbReference type="ARBA" id="ARBA00022475"/>
    </source>
</evidence>
<dbReference type="Gene3D" id="1.10.3720.10">
    <property type="entry name" value="MetI-like"/>
    <property type="match status" value="1"/>
</dbReference>
<dbReference type="Pfam" id="PF00528">
    <property type="entry name" value="BPD_transp_1"/>
    <property type="match status" value="1"/>
</dbReference>
<keyword evidence="14" id="KW-1185">Reference proteome</keyword>
<feature type="transmembrane region" description="Helical" evidence="9">
    <location>
        <begin position="513"/>
        <end position="535"/>
    </location>
</feature>
<keyword evidence="3 9" id="KW-0813">Transport</keyword>
<evidence type="ECO:0000256" key="5">
    <source>
        <dbReference type="ARBA" id="ARBA00022597"/>
    </source>
</evidence>
<feature type="region of interest" description="Disordered" evidence="11">
    <location>
        <begin position="1"/>
        <end position="23"/>
    </location>
</feature>
<dbReference type="SUPFAM" id="SSF161098">
    <property type="entry name" value="MetI-like"/>
    <property type="match status" value="1"/>
</dbReference>
<protein>
    <recommendedName>
        <fullName evidence="10">Maltose/maltodextrin transport system permease protein</fullName>
    </recommendedName>
</protein>
<reference evidence="13 14" key="1">
    <citation type="submission" date="2023-02" db="EMBL/GenBank/DDBJ databases">
        <title>Defining the Infant Male Urobiome and Moving Towards Mechanisms in Urobiome Research.</title>
        <authorList>
            <person name="Reasoner S."/>
            <person name="Flores V."/>
            <person name="Van Horn G."/>
            <person name="Morales G."/>
            <person name="Peard L."/>
            <person name="Abelson B."/>
            <person name="Manuel C."/>
            <person name="Lee J."/>
            <person name="Baker B."/>
            <person name="Williams T."/>
            <person name="Schmitz J."/>
            <person name="Clayton D."/>
            <person name="Hadjifrangiskou M."/>
        </authorList>
    </citation>
    <scope>NUCLEOTIDE SEQUENCE [LARGE SCALE GENOMIC DNA]</scope>
    <source>
        <strain evidence="13 14">AS1053</strain>
    </source>
</reference>
<evidence type="ECO:0000256" key="6">
    <source>
        <dbReference type="ARBA" id="ARBA00022692"/>
    </source>
</evidence>
<comment type="function">
    <text evidence="10">Part of the ABC transporter complex MalEFGK involved in maltose/maltodextrin import. Probably responsible for the translocation of the substrate across the membrane.</text>
</comment>
<sequence>MSTETENRAGRRATERGSARAEKKIPVVGTSHARTWSVGFVIKLVLMALVNALGIYIIAAAFNEGSWILVAVAAAVLGIVDYVYFSRKHLAAKYLTPGLVFLAIFQVFVILYTGYIAFTNYGDRHMLTKERATEALLLTSTQRVEGSAQYPLAVVDAGGELGFAIVNDDGAVLVGTEDAPFVAVKNAQVSGKRITEVPGYEILTPAQIGARQAEITALRVPMSEDPGDGFIGTQTATTGFVFQSTLKHDAVADTLTDITTGKVYHADSSEGFYRADDGETLNTGWRVTVGFKNFADAFGDARYASPFLKVLVWTFAFAFLSVATTFLLGMFFALVMNDERMRGRKIYRTIMLLPYAFPSFMTAFLFAGMLNPKYGFFNQVLFGGAEIGWLTDPWLAKLSVILVNLWMGFPYMFLICTGALQSIPSELNEAAEIDGAGGLKRWRYITLPQLMIQVTPLLISSFAFNFNNFNLIYMLTRGGPQFADASVPVGSTDILISMVYQISGLSGAATKNYGLASAMSILIFVIVGTISLISFRRSRSIEGAQ</sequence>
<evidence type="ECO:0000256" key="2">
    <source>
        <dbReference type="ARBA" id="ARBA00009047"/>
    </source>
</evidence>
<comment type="caution">
    <text evidence="13">The sequence shown here is derived from an EMBL/GenBank/DDBJ whole genome shotgun (WGS) entry which is preliminary data.</text>
</comment>
<feature type="transmembrane region" description="Helical" evidence="9">
    <location>
        <begin position="67"/>
        <end position="85"/>
    </location>
</feature>
<evidence type="ECO:0000313" key="14">
    <source>
        <dbReference type="Proteomes" id="UP001219297"/>
    </source>
</evidence>
<comment type="similarity">
    <text evidence="2 10">Belongs to the binding-protein-dependent transport system permease family. MalFG subfamily.</text>
</comment>
<feature type="domain" description="ABC transmembrane type-1" evidence="12">
    <location>
        <begin position="311"/>
        <end position="534"/>
    </location>
</feature>
<dbReference type="PROSITE" id="PS50928">
    <property type="entry name" value="ABC_TM1"/>
    <property type="match status" value="1"/>
</dbReference>
<keyword evidence="6 9" id="KW-0812">Transmembrane</keyword>
<keyword evidence="7 9" id="KW-1133">Transmembrane helix</keyword>
<dbReference type="GeneID" id="83608894"/>
<evidence type="ECO:0000256" key="1">
    <source>
        <dbReference type="ARBA" id="ARBA00004651"/>
    </source>
</evidence>
<dbReference type="Gene3D" id="3.10.650.10">
    <property type="entry name" value="MalF N-terminal region-like"/>
    <property type="match status" value="1"/>
</dbReference>
<dbReference type="EMBL" id="JARBHI010000021">
    <property type="protein sequence ID" value="MDE1657048.1"/>
    <property type="molecule type" value="Genomic_DNA"/>
</dbReference>
<proteinExistence type="inferred from homology"/>
<organism evidence="13 14">
    <name type="scientific">Actinotignum sanguinis</name>
    <dbReference type="NCBI Taxonomy" id="1445614"/>
    <lineage>
        <taxon>Bacteria</taxon>
        <taxon>Bacillati</taxon>
        <taxon>Actinomycetota</taxon>
        <taxon>Actinomycetes</taxon>
        <taxon>Actinomycetales</taxon>
        <taxon>Actinomycetaceae</taxon>
        <taxon>Actinotignum</taxon>
    </lineage>
</organism>
<evidence type="ECO:0000256" key="9">
    <source>
        <dbReference type="RuleBase" id="RU363032"/>
    </source>
</evidence>
<feature type="transmembrane region" description="Helical" evidence="9">
    <location>
        <begin position="346"/>
        <end position="370"/>
    </location>
</feature>
<keyword evidence="5 10" id="KW-0762">Sugar transport</keyword>
<dbReference type="InterPro" id="IPR000515">
    <property type="entry name" value="MetI-like"/>
</dbReference>
<evidence type="ECO:0000259" key="12">
    <source>
        <dbReference type="PROSITE" id="PS50928"/>
    </source>
</evidence>
<dbReference type="RefSeq" id="WP_274732446.1">
    <property type="nucleotide sequence ID" value="NZ_CAMXYX010000018.1"/>
</dbReference>
<dbReference type="PANTHER" id="PTHR47314">
    <property type="entry name" value="MALTOSE/MALTODEXTRIN TRANSPORT SYSTEM PERMEASE PROTEIN MALF"/>
    <property type="match status" value="1"/>
</dbReference>
<gene>
    <name evidence="13" type="ORF">PWJ81_08200</name>
</gene>
<dbReference type="Pfam" id="PF16296">
    <property type="entry name" value="TM_PBP2_N"/>
    <property type="match status" value="1"/>
</dbReference>
<dbReference type="PANTHER" id="PTHR47314:SF1">
    <property type="entry name" value="MALTOSE_MALTODEXTRIN TRANSPORT SYSTEM PERMEASE PROTEIN MALF"/>
    <property type="match status" value="1"/>
</dbReference>
<dbReference type="SUPFAM" id="SSF160964">
    <property type="entry name" value="MalF N-terminal region-like"/>
    <property type="match status" value="1"/>
</dbReference>
<dbReference type="CDD" id="cd06261">
    <property type="entry name" value="TM_PBP2"/>
    <property type="match status" value="1"/>
</dbReference>
<dbReference type="InterPro" id="IPR032550">
    <property type="entry name" value="TM_PBP2_N"/>
</dbReference>
<evidence type="ECO:0000256" key="8">
    <source>
        <dbReference type="ARBA" id="ARBA00023136"/>
    </source>
</evidence>
<dbReference type="Proteomes" id="UP001219297">
    <property type="component" value="Unassembled WGS sequence"/>
</dbReference>